<feature type="compositionally biased region" description="Polar residues" evidence="1">
    <location>
        <begin position="361"/>
        <end position="374"/>
    </location>
</feature>
<evidence type="ECO:0000313" key="3">
    <source>
        <dbReference type="Proteomes" id="UP000192660"/>
    </source>
</evidence>
<dbReference type="AlphaFoldDB" id="A0A1W1WPB9"/>
<name>A0A1W1WPB9_SULTA</name>
<dbReference type="Proteomes" id="UP000192660">
    <property type="component" value="Unassembled WGS sequence"/>
</dbReference>
<keyword evidence="3" id="KW-1185">Reference proteome</keyword>
<dbReference type="EMBL" id="FWWY01000002">
    <property type="protein sequence ID" value="SMC08151.1"/>
    <property type="molecule type" value="Genomic_DNA"/>
</dbReference>
<gene>
    <name evidence="2" type="ORF">SAMN00768000_3688</name>
</gene>
<protein>
    <submittedName>
        <fullName evidence="2">Uncharacterized protein</fullName>
    </submittedName>
</protein>
<evidence type="ECO:0000256" key="1">
    <source>
        <dbReference type="SAM" id="MobiDB-lite"/>
    </source>
</evidence>
<proteinExistence type="predicted"/>
<accession>A0A1W1WPB9</accession>
<evidence type="ECO:0000313" key="2">
    <source>
        <dbReference type="EMBL" id="SMC08151.1"/>
    </source>
</evidence>
<organism evidence="2 3">
    <name type="scientific">Sulfobacillus thermosulfidooxidans (strain DSM 9293 / VKM B-1269 / AT-1)</name>
    <dbReference type="NCBI Taxonomy" id="929705"/>
    <lineage>
        <taxon>Bacteria</taxon>
        <taxon>Bacillati</taxon>
        <taxon>Bacillota</taxon>
        <taxon>Clostridia</taxon>
        <taxon>Eubacteriales</taxon>
        <taxon>Clostridiales Family XVII. Incertae Sedis</taxon>
        <taxon>Sulfobacillus</taxon>
    </lineage>
</organism>
<sequence>MAPPVDKKSRYNTLLRFGWATIGSLFGSIHGLNVLAGAAIGTIAGDGGVTFFNSLFSRSSSTVDQAYQPAWIWKDPQADAGYLVVQPHHYRRWHMGKDRIDFHQPPRILGYTQTLEQAQFLCERHTHDQGLVADMPLRADPRWALWHKAWKNFTDRRQKILETTETALTGIWQQAAVSPGSAQSLAFRSRITPQGPQWEFFPLPPQLAPTPKALRQQMASQWGSNDRLLPEKGVDSHILTDHAEVAAAWRFQALTHQSQHTVPWQFLNVAEPGTPPRWTLGCATPGKHATDPPVWHFWPESGPLVTWPDLETARQAINRVAAPHTDLSTWPINAQPDPTLMTTWRHAVGLADPPNIPTATPPLSVTRRATVSSS</sequence>
<reference evidence="3" key="1">
    <citation type="submission" date="2017-04" db="EMBL/GenBank/DDBJ databases">
        <authorList>
            <person name="Varghese N."/>
            <person name="Submissions S."/>
        </authorList>
    </citation>
    <scope>NUCLEOTIDE SEQUENCE [LARGE SCALE GENOMIC DNA]</scope>
    <source>
        <strain evidence="3">DSM 9293</strain>
    </source>
</reference>
<feature type="region of interest" description="Disordered" evidence="1">
    <location>
        <begin position="353"/>
        <end position="374"/>
    </location>
</feature>
<dbReference type="RefSeq" id="WP_084662205.1">
    <property type="nucleotide sequence ID" value="NZ_FWWY01000002.1"/>
</dbReference>